<keyword evidence="4" id="KW-1185">Reference proteome</keyword>
<dbReference type="EMBL" id="VJXW01000003">
    <property type="protein sequence ID" value="TRW27946.1"/>
    <property type="molecule type" value="Genomic_DNA"/>
</dbReference>
<evidence type="ECO:0000313" key="3">
    <source>
        <dbReference type="EMBL" id="TRW27946.1"/>
    </source>
</evidence>
<dbReference type="Proteomes" id="UP000319424">
    <property type="component" value="Unassembled WGS sequence"/>
</dbReference>
<dbReference type="STRING" id="1871336.BBG48_07625"/>
<keyword evidence="1" id="KW-1133">Transmembrane helix</keyword>
<evidence type="ECO:0000313" key="4">
    <source>
        <dbReference type="Proteomes" id="UP000093352"/>
    </source>
</evidence>
<accession>A0A371INM6</accession>
<name>A0A371INM6_9FIRM</name>
<protein>
    <recommendedName>
        <fullName evidence="6">DUF3784 domain-containing protein</fullName>
    </recommendedName>
</protein>
<dbReference type="OrthoDB" id="9808116at2"/>
<evidence type="ECO:0000256" key="1">
    <source>
        <dbReference type="SAM" id="Phobius"/>
    </source>
</evidence>
<gene>
    <name evidence="2" type="ORF">BBG48_001795</name>
    <name evidence="3" type="ORF">FL857_02835</name>
</gene>
<dbReference type="Proteomes" id="UP000093352">
    <property type="component" value="Unassembled WGS sequence"/>
</dbReference>
<evidence type="ECO:0000313" key="2">
    <source>
        <dbReference type="EMBL" id="RDY22101.1"/>
    </source>
</evidence>
<dbReference type="AlphaFoldDB" id="A0A371INM6"/>
<proteinExistence type="predicted"/>
<reference evidence="2 4" key="1">
    <citation type="journal article" date="2016" name="Genome Announc.">
        <title>Draft Genome Sequence of Criibacterium bergeronii gen. nov., sp. nov., Strain CCRI-22567T, Isolated from a Vaginal Sample from a Woman with Bacterial Vaginosis.</title>
        <authorList>
            <person name="Maheux A.F."/>
            <person name="Berube E."/>
            <person name="Boudreau D.K."/>
            <person name="Raymond F."/>
            <person name="Corbeil J."/>
            <person name="Roy P.H."/>
            <person name="Boissinot M."/>
            <person name="Omar R.F."/>
        </authorList>
    </citation>
    <scope>NUCLEOTIDE SEQUENCE [LARGE SCALE GENOMIC DNA]</scope>
    <source>
        <strain evidence="2 4">CCRI-22567</strain>
    </source>
</reference>
<keyword evidence="1" id="KW-0472">Membrane</keyword>
<feature type="transmembrane region" description="Helical" evidence="1">
    <location>
        <begin position="7"/>
        <end position="24"/>
    </location>
</feature>
<dbReference type="RefSeq" id="WP_068914270.1">
    <property type="nucleotide sequence ID" value="NZ_MBEW02000002.1"/>
</dbReference>
<sequence length="119" mass="14268">MEKFGDILIYIISAVIFYFIGEYAKKTKKPMHFWSGDSIDPNNIKDIYEYNRANARMWKQYALSFLICSLVVYIYPKLSIILFIINLFVGMVIMVMQYEKITKQYMYDPKNYVIKSRKK</sequence>
<evidence type="ECO:0008006" key="6">
    <source>
        <dbReference type="Google" id="ProtNLM"/>
    </source>
</evidence>
<keyword evidence="1" id="KW-0812">Transmembrane</keyword>
<comment type="caution">
    <text evidence="2">The sequence shown here is derived from an EMBL/GenBank/DDBJ whole genome shotgun (WGS) entry which is preliminary data.</text>
</comment>
<feature type="transmembrane region" description="Helical" evidence="1">
    <location>
        <begin position="81"/>
        <end position="98"/>
    </location>
</feature>
<organism evidence="2 4">
    <name type="scientific">Criibacterium bergeronii</name>
    <dbReference type="NCBI Taxonomy" id="1871336"/>
    <lineage>
        <taxon>Bacteria</taxon>
        <taxon>Bacillati</taxon>
        <taxon>Bacillota</taxon>
        <taxon>Clostridia</taxon>
        <taxon>Peptostreptococcales</taxon>
        <taxon>Filifactoraceae</taxon>
        <taxon>Criibacterium</taxon>
    </lineage>
</organism>
<dbReference type="EMBL" id="MBEW02000002">
    <property type="protein sequence ID" value="RDY22101.1"/>
    <property type="molecule type" value="Genomic_DNA"/>
</dbReference>
<evidence type="ECO:0000313" key="5">
    <source>
        <dbReference type="Proteomes" id="UP000319424"/>
    </source>
</evidence>
<reference evidence="3 5" key="3">
    <citation type="submission" date="2019-07" db="EMBL/GenBank/DDBJ databases">
        <title>Criibacterium bergeronii gen. nov., sp. nov. isolated from human clinical samples.</title>
        <authorList>
            <person name="Maheux A.F."/>
            <person name="Boudreau D.K."/>
            <person name="Berube E."/>
            <person name="Brodeur S."/>
            <person name="Bernard K.A."/>
            <person name="Abed J.Y."/>
            <person name="Ducrey E."/>
            <person name="Guay E.F."/>
            <person name="Raymond F."/>
            <person name="Corbeil J."/>
            <person name="Domingo M.-C."/>
            <person name="Roy P.H."/>
            <person name="Boissinot M."/>
            <person name="Tocheva E.I."/>
            <person name="Omar R.F."/>
        </authorList>
    </citation>
    <scope>NUCLEOTIDE SEQUENCE [LARGE SCALE GENOMIC DNA]</scope>
    <source>
        <strain evidence="3 5">CCRI-24246</strain>
    </source>
</reference>
<reference evidence="2" key="2">
    <citation type="submission" date="2018-07" db="EMBL/GenBank/DDBJ databases">
        <authorList>
            <person name="Quirk P.G."/>
            <person name="Krulwich T.A."/>
        </authorList>
    </citation>
    <scope>NUCLEOTIDE SEQUENCE</scope>
    <source>
        <strain evidence="2">CCRI-22567</strain>
    </source>
</reference>